<dbReference type="GO" id="GO:0003676">
    <property type="term" value="F:nucleic acid binding"/>
    <property type="evidence" value="ECO:0007669"/>
    <property type="project" value="InterPro"/>
</dbReference>
<protein>
    <recommendedName>
        <fullName evidence="3">CCHC-type domain-containing protein</fullName>
    </recommendedName>
</protein>
<comment type="caution">
    <text evidence="4">The sequence shown here is derived from an EMBL/GenBank/DDBJ whole genome shotgun (WGS) entry which is preliminary data.</text>
</comment>
<evidence type="ECO:0000256" key="2">
    <source>
        <dbReference type="SAM" id="MobiDB-lite"/>
    </source>
</evidence>
<gene>
    <name evidence="4" type="ORF">EJ04DRAFT_447763</name>
</gene>
<dbReference type="EMBL" id="ML996253">
    <property type="protein sequence ID" value="KAF2729203.1"/>
    <property type="molecule type" value="Genomic_DNA"/>
</dbReference>
<keyword evidence="1" id="KW-0479">Metal-binding</keyword>
<organism evidence="4 5">
    <name type="scientific">Polyplosphaeria fusca</name>
    <dbReference type="NCBI Taxonomy" id="682080"/>
    <lineage>
        <taxon>Eukaryota</taxon>
        <taxon>Fungi</taxon>
        <taxon>Dikarya</taxon>
        <taxon>Ascomycota</taxon>
        <taxon>Pezizomycotina</taxon>
        <taxon>Dothideomycetes</taxon>
        <taxon>Pleosporomycetidae</taxon>
        <taxon>Pleosporales</taxon>
        <taxon>Tetraplosphaeriaceae</taxon>
        <taxon>Polyplosphaeria</taxon>
    </lineage>
</organism>
<feature type="region of interest" description="Disordered" evidence="2">
    <location>
        <begin position="298"/>
        <end position="322"/>
    </location>
</feature>
<dbReference type="GO" id="GO:0008270">
    <property type="term" value="F:zinc ion binding"/>
    <property type="evidence" value="ECO:0007669"/>
    <property type="project" value="UniProtKB-KW"/>
</dbReference>
<evidence type="ECO:0000313" key="4">
    <source>
        <dbReference type="EMBL" id="KAF2729203.1"/>
    </source>
</evidence>
<dbReference type="InterPro" id="IPR036875">
    <property type="entry name" value="Znf_CCHC_sf"/>
</dbReference>
<evidence type="ECO:0000256" key="1">
    <source>
        <dbReference type="PROSITE-ProRule" id="PRU00047"/>
    </source>
</evidence>
<dbReference type="Pfam" id="PF00098">
    <property type="entry name" value="zf-CCHC"/>
    <property type="match status" value="2"/>
</dbReference>
<name>A0A9P4QPM9_9PLEO</name>
<keyword evidence="1" id="KW-0863">Zinc-finger</keyword>
<dbReference type="SMART" id="SM00343">
    <property type="entry name" value="ZnF_C2HC"/>
    <property type="match status" value="2"/>
</dbReference>
<keyword evidence="5" id="KW-1185">Reference proteome</keyword>
<reference evidence="4" key="1">
    <citation type="journal article" date="2020" name="Stud. Mycol.">
        <title>101 Dothideomycetes genomes: a test case for predicting lifestyles and emergence of pathogens.</title>
        <authorList>
            <person name="Haridas S."/>
            <person name="Albert R."/>
            <person name="Binder M."/>
            <person name="Bloem J."/>
            <person name="Labutti K."/>
            <person name="Salamov A."/>
            <person name="Andreopoulos B."/>
            <person name="Baker S."/>
            <person name="Barry K."/>
            <person name="Bills G."/>
            <person name="Bluhm B."/>
            <person name="Cannon C."/>
            <person name="Castanera R."/>
            <person name="Culley D."/>
            <person name="Daum C."/>
            <person name="Ezra D."/>
            <person name="Gonzalez J."/>
            <person name="Henrissat B."/>
            <person name="Kuo A."/>
            <person name="Liang C."/>
            <person name="Lipzen A."/>
            <person name="Lutzoni F."/>
            <person name="Magnuson J."/>
            <person name="Mondo S."/>
            <person name="Nolan M."/>
            <person name="Ohm R."/>
            <person name="Pangilinan J."/>
            <person name="Park H.-J."/>
            <person name="Ramirez L."/>
            <person name="Alfaro M."/>
            <person name="Sun H."/>
            <person name="Tritt A."/>
            <person name="Yoshinaga Y."/>
            <person name="Zwiers L.-H."/>
            <person name="Turgeon B."/>
            <person name="Goodwin S."/>
            <person name="Spatafora J."/>
            <person name="Crous P."/>
            <person name="Grigoriev I."/>
        </authorList>
    </citation>
    <scope>NUCLEOTIDE SEQUENCE</scope>
    <source>
        <strain evidence="4">CBS 125425</strain>
    </source>
</reference>
<accession>A0A9P4QPM9</accession>
<dbReference type="OrthoDB" id="3863715at2759"/>
<dbReference type="Gene3D" id="4.10.60.10">
    <property type="entry name" value="Zinc finger, CCHC-type"/>
    <property type="match status" value="2"/>
</dbReference>
<proteinExistence type="predicted"/>
<evidence type="ECO:0000259" key="3">
    <source>
        <dbReference type="PROSITE" id="PS50158"/>
    </source>
</evidence>
<keyword evidence="1" id="KW-0862">Zinc</keyword>
<evidence type="ECO:0000313" key="5">
    <source>
        <dbReference type="Proteomes" id="UP000799444"/>
    </source>
</evidence>
<dbReference type="InterPro" id="IPR001878">
    <property type="entry name" value="Znf_CCHC"/>
</dbReference>
<feature type="domain" description="CCHC-type" evidence="3">
    <location>
        <begin position="223"/>
        <end position="237"/>
    </location>
</feature>
<feature type="compositionally biased region" description="Polar residues" evidence="2">
    <location>
        <begin position="307"/>
        <end position="317"/>
    </location>
</feature>
<dbReference type="SUPFAM" id="SSF57756">
    <property type="entry name" value="Retrovirus zinc finger-like domains"/>
    <property type="match status" value="2"/>
</dbReference>
<dbReference type="AlphaFoldDB" id="A0A9P4QPM9"/>
<feature type="domain" description="CCHC-type" evidence="3">
    <location>
        <begin position="274"/>
        <end position="289"/>
    </location>
</feature>
<dbReference type="Proteomes" id="UP000799444">
    <property type="component" value="Unassembled WGS sequence"/>
</dbReference>
<dbReference type="PROSITE" id="PS50158">
    <property type="entry name" value="ZF_CCHC"/>
    <property type="match status" value="2"/>
</dbReference>
<sequence length="360" mass="39744">MDPVQLSKLKSGPRVNISVGPKDNSFIALEGAYTNLFTHFCDIAKQKLVVEKGHHLHIPDGKKEVIVWIYKFMLSGEKSPQGLPNFLDLAIPDLVNLYCHATHLGYQNLMANTVTQLQNKLRTALPDVASISNITVHIPSLNVEVAEAIGRLILRPWAMDFELYVDLAKQNAVFEANLNKAVEGMLSKRIAAGQDYYSAAKPKRALQKSNHSYAKVGKPPVTCYNCGGKGHFSRTCRVPKAPAENAEAADKLKATIKSMPPKQPAHFVPPTKLCFHCNKPGHIARFCPNYATPVQNEGKAGFKDQSNKPGRQSSGRNKFSRTKAVRFDSRLIEISGNGEGLKTCDREVRRGEMTRTGLVV</sequence>